<dbReference type="EMBL" id="JBBXMP010000053">
    <property type="protein sequence ID" value="KAL0064989.1"/>
    <property type="molecule type" value="Genomic_DNA"/>
</dbReference>
<gene>
    <name evidence="2" type="ORF">AAF712_007980</name>
</gene>
<dbReference type="Proteomes" id="UP001437256">
    <property type="component" value="Unassembled WGS sequence"/>
</dbReference>
<evidence type="ECO:0000313" key="3">
    <source>
        <dbReference type="Proteomes" id="UP001437256"/>
    </source>
</evidence>
<proteinExistence type="predicted"/>
<evidence type="ECO:0000313" key="2">
    <source>
        <dbReference type="EMBL" id="KAL0064989.1"/>
    </source>
</evidence>
<accession>A0ABR2ZW25</accession>
<evidence type="ECO:0000256" key="1">
    <source>
        <dbReference type="SAM" id="MobiDB-lite"/>
    </source>
</evidence>
<keyword evidence="3" id="KW-1185">Reference proteome</keyword>
<organism evidence="2 3">
    <name type="scientific">Marasmius tenuissimus</name>
    <dbReference type="NCBI Taxonomy" id="585030"/>
    <lineage>
        <taxon>Eukaryota</taxon>
        <taxon>Fungi</taxon>
        <taxon>Dikarya</taxon>
        <taxon>Basidiomycota</taxon>
        <taxon>Agaricomycotina</taxon>
        <taxon>Agaricomycetes</taxon>
        <taxon>Agaricomycetidae</taxon>
        <taxon>Agaricales</taxon>
        <taxon>Marasmiineae</taxon>
        <taxon>Marasmiaceae</taxon>
        <taxon>Marasmius</taxon>
    </lineage>
</organism>
<comment type="caution">
    <text evidence="2">The sequence shown here is derived from an EMBL/GenBank/DDBJ whole genome shotgun (WGS) entry which is preliminary data.</text>
</comment>
<feature type="compositionally biased region" description="Basic and acidic residues" evidence="1">
    <location>
        <begin position="231"/>
        <end position="244"/>
    </location>
</feature>
<reference evidence="2 3" key="1">
    <citation type="submission" date="2024-05" db="EMBL/GenBank/DDBJ databases">
        <title>A draft genome resource for the thread blight pathogen Marasmius tenuissimus strain MS-2.</title>
        <authorList>
            <person name="Yulfo-Soto G.E."/>
            <person name="Baruah I.K."/>
            <person name="Amoako-Attah I."/>
            <person name="Bukari Y."/>
            <person name="Meinhardt L.W."/>
            <person name="Bailey B.A."/>
            <person name="Cohen S.P."/>
        </authorList>
    </citation>
    <scope>NUCLEOTIDE SEQUENCE [LARGE SCALE GENOMIC DNA]</scope>
    <source>
        <strain evidence="2 3">MS-2</strain>
    </source>
</reference>
<feature type="compositionally biased region" description="Basic and acidic residues" evidence="1">
    <location>
        <begin position="204"/>
        <end position="215"/>
    </location>
</feature>
<feature type="region of interest" description="Disordered" evidence="1">
    <location>
        <begin position="180"/>
        <end position="244"/>
    </location>
</feature>
<sequence length="244" mass="27114">MTSDPLSRTPFQQALTAQLETQQEHIGRLLQELVQAACHSKDQQDLVTDLLCQNQRLDAELSARSNLTKDAEVALRNQASNGMRQYLEKAHEIRRLQDKQKADQQIIEGFKDDSARRRTLEERLAELYGNLHDDDQRALMQYIRLEARVADLVRQQRETVALIEQLNSSLAVARLSRDDATAGASTTPPSLASPGGAIEADGIVARRGEKRKPGGTEEDNAEEGPAKRAKLTVEDGEGQRAEHA</sequence>
<protein>
    <submittedName>
        <fullName evidence="2">Uncharacterized protein</fullName>
    </submittedName>
</protein>
<name>A0ABR2ZW25_9AGAR</name>